<dbReference type="Proteomes" id="UP000053477">
    <property type="component" value="Unassembled WGS sequence"/>
</dbReference>
<feature type="region of interest" description="Disordered" evidence="1">
    <location>
        <begin position="43"/>
        <end position="152"/>
    </location>
</feature>
<dbReference type="OrthoDB" id="3018493at2759"/>
<dbReference type="InParanoid" id="A0A0H2RHS3"/>
<name>A0A0H2RHS3_9AGAM</name>
<dbReference type="STRING" id="27342.A0A0H2RHS3"/>
<gene>
    <name evidence="2" type="ORF">SCHPADRAFT_795720</name>
</gene>
<feature type="non-terminal residue" evidence="2">
    <location>
        <position position="1"/>
    </location>
</feature>
<feature type="compositionally biased region" description="Acidic residues" evidence="1">
    <location>
        <begin position="101"/>
        <end position="120"/>
    </location>
</feature>
<accession>A0A0H2RHS3</accession>
<dbReference type="EMBL" id="KQ086008">
    <property type="protein sequence ID" value="KLO11147.1"/>
    <property type="molecule type" value="Genomic_DNA"/>
</dbReference>
<protein>
    <submittedName>
        <fullName evidence="2">Uncharacterized protein</fullName>
    </submittedName>
</protein>
<organism evidence="2 3">
    <name type="scientific">Schizopora paradoxa</name>
    <dbReference type="NCBI Taxonomy" id="27342"/>
    <lineage>
        <taxon>Eukaryota</taxon>
        <taxon>Fungi</taxon>
        <taxon>Dikarya</taxon>
        <taxon>Basidiomycota</taxon>
        <taxon>Agaricomycotina</taxon>
        <taxon>Agaricomycetes</taxon>
        <taxon>Hymenochaetales</taxon>
        <taxon>Schizoporaceae</taxon>
        <taxon>Schizopora</taxon>
    </lineage>
</organism>
<sequence length="152" mass="17377">PPTQTLSSRDVYHEVQAAIRPILSTVQTQEQLSTLLESLRNTQREQQDLMNEGRVRDPMVILHKGAPRTARITSAREGPARGGGGGRSLRARRSFPQPTQQDEDEEDEEEDDQPDDEDHEQDMRSPPRKKVKTRVYRCGICHQEGHNRKKCP</sequence>
<feature type="compositionally biased region" description="Basic residues" evidence="1">
    <location>
        <begin position="126"/>
        <end position="135"/>
    </location>
</feature>
<evidence type="ECO:0000256" key="1">
    <source>
        <dbReference type="SAM" id="MobiDB-lite"/>
    </source>
</evidence>
<proteinExistence type="predicted"/>
<dbReference type="AlphaFoldDB" id="A0A0H2RHS3"/>
<evidence type="ECO:0000313" key="3">
    <source>
        <dbReference type="Proteomes" id="UP000053477"/>
    </source>
</evidence>
<feature type="non-terminal residue" evidence="2">
    <location>
        <position position="152"/>
    </location>
</feature>
<evidence type="ECO:0000313" key="2">
    <source>
        <dbReference type="EMBL" id="KLO11147.1"/>
    </source>
</evidence>
<feature type="compositionally biased region" description="Basic and acidic residues" evidence="1">
    <location>
        <begin position="43"/>
        <end position="57"/>
    </location>
</feature>
<keyword evidence="3" id="KW-1185">Reference proteome</keyword>
<reference evidence="2 3" key="1">
    <citation type="submission" date="2015-04" db="EMBL/GenBank/DDBJ databases">
        <title>Complete genome sequence of Schizopora paradoxa KUC8140, a cosmopolitan wood degrader in East Asia.</title>
        <authorList>
            <consortium name="DOE Joint Genome Institute"/>
            <person name="Min B."/>
            <person name="Park H."/>
            <person name="Jang Y."/>
            <person name="Kim J.-J."/>
            <person name="Kim K.H."/>
            <person name="Pangilinan J."/>
            <person name="Lipzen A."/>
            <person name="Riley R."/>
            <person name="Grigoriev I.V."/>
            <person name="Spatafora J.W."/>
            <person name="Choi I.-G."/>
        </authorList>
    </citation>
    <scope>NUCLEOTIDE SEQUENCE [LARGE SCALE GENOMIC DNA]</scope>
    <source>
        <strain evidence="2 3">KUC8140</strain>
    </source>
</reference>